<keyword evidence="2" id="KW-1185">Reference proteome</keyword>
<evidence type="ECO:0000313" key="2">
    <source>
        <dbReference type="Proteomes" id="UP000789525"/>
    </source>
</evidence>
<gene>
    <name evidence="1" type="ORF">ACOLOM_LOCUS4488</name>
</gene>
<organism evidence="1 2">
    <name type="scientific">Acaulospora colombiana</name>
    <dbReference type="NCBI Taxonomy" id="27376"/>
    <lineage>
        <taxon>Eukaryota</taxon>
        <taxon>Fungi</taxon>
        <taxon>Fungi incertae sedis</taxon>
        <taxon>Mucoromycota</taxon>
        <taxon>Glomeromycotina</taxon>
        <taxon>Glomeromycetes</taxon>
        <taxon>Diversisporales</taxon>
        <taxon>Acaulosporaceae</taxon>
        <taxon>Acaulospora</taxon>
    </lineage>
</organism>
<evidence type="ECO:0000313" key="1">
    <source>
        <dbReference type="EMBL" id="CAG8541440.1"/>
    </source>
</evidence>
<dbReference type="EMBL" id="CAJVPT010007425">
    <property type="protein sequence ID" value="CAG8541440.1"/>
    <property type="molecule type" value="Genomic_DNA"/>
</dbReference>
<protein>
    <submittedName>
        <fullName evidence="1">12004_t:CDS:1</fullName>
    </submittedName>
</protein>
<proteinExistence type="predicted"/>
<sequence>MTTTLANAATYPLDLVVTRIQLSQHNRAYPGDVQTAKNIINKTLRKEGITGLYSGLESDSVATMMSKTSLLKRKSARSGVLDEKAKLTAMLSIPEELLIGLVSGIGSKVVTTPLSVITVHLQHEDDADPADLEKQSLETSDVDAKESRIRRVVKRIYSESGLAGFWRGMSTTVILCANPALTMLFIQLYRRLFLHGRARERPSALQGFIGGALSNTLAVTLLYPLILAKTRLQSRSSSKSKSGLASVLFDIVDRHGVAALYQGLLAQVLKGKKIGNYDILQELIEAEDEDYPGDIFLRWASEYGPTFDMNILWASQIVTVLLQRLKSQKSSTTCLKAFGVMESSLRTHMNKMLDVLNRAHLEGKSLDLQDLFARYTLDTATEFLFGVSTECLEGILEDDPDAPYNQFMNAFSEVAEIGAKRIRMYAIYRKHLDGLLIPFMSSGSTWPLFELSGDKTVAPTKVIDTFMKPTVERALRQAKASHVNSSEYTLLEHLALISNVRDEALNILFAARDTTSSLLTFTGYILMEHPDVAEKMRAEILEICPSGRLPNVADIKKMKYTEAILNETLRLFPPVPYNIRRSTEACPLPSPLSKMGQPLYMPAKSSITYIPILLQRDPELWGEDAAEFKPERWLSGSTPTNAFIPFNAGPRIVSEIEPGLSEQTPHSFIKCLGQQLAYIQISYVWARLLMSDNIFVRADKAICQCGATR</sequence>
<accession>A0ACA9LQZ3</accession>
<dbReference type="Proteomes" id="UP000789525">
    <property type="component" value="Unassembled WGS sequence"/>
</dbReference>
<name>A0ACA9LQZ3_9GLOM</name>
<reference evidence="1" key="1">
    <citation type="submission" date="2021-06" db="EMBL/GenBank/DDBJ databases">
        <authorList>
            <person name="Kallberg Y."/>
            <person name="Tangrot J."/>
            <person name="Rosling A."/>
        </authorList>
    </citation>
    <scope>NUCLEOTIDE SEQUENCE</scope>
    <source>
        <strain evidence="1">CL356</strain>
    </source>
</reference>
<comment type="caution">
    <text evidence="1">The sequence shown here is derived from an EMBL/GenBank/DDBJ whole genome shotgun (WGS) entry which is preliminary data.</text>
</comment>